<proteinExistence type="predicted"/>
<protein>
    <submittedName>
        <fullName evidence="2">Uncharacterized protein</fullName>
    </submittedName>
</protein>
<dbReference type="PANTHER" id="PTHR46114:SF1">
    <property type="entry name" value="ZAD DOMAIN-CONTAINING PROTEIN"/>
    <property type="match status" value="1"/>
</dbReference>
<gene>
    <name evidence="2" type="ORF">ANN_13144</name>
</gene>
<organism evidence="2 3">
    <name type="scientific">Periplaneta americana</name>
    <name type="common">American cockroach</name>
    <name type="synonym">Blatta americana</name>
    <dbReference type="NCBI Taxonomy" id="6978"/>
    <lineage>
        <taxon>Eukaryota</taxon>
        <taxon>Metazoa</taxon>
        <taxon>Ecdysozoa</taxon>
        <taxon>Arthropoda</taxon>
        <taxon>Hexapoda</taxon>
        <taxon>Insecta</taxon>
        <taxon>Pterygota</taxon>
        <taxon>Neoptera</taxon>
        <taxon>Polyneoptera</taxon>
        <taxon>Dictyoptera</taxon>
        <taxon>Blattodea</taxon>
        <taxon>Blattoidea</taxon>
        <taxon>Blattidae</taxon>
        <taxon>Blattinae</taxon>
        <taxon>Periplaneta</taxon>
    </lineage>
</organism>
<evidence type="ECO:0000313" key="3">
    <source>
        <dbReference type="Proteomes" id="UP001148838"/>
    </source>
</evidence>
<dbReference type="PANTHER" id="PTHR46114">
    <property type="entry name" value="APPLE DOMAIN-CONTAINING PROTEIN"/>
    <property type="match status" value="1"/>
</dbReference>
<sequence length="389" mass="44064">MFEPANLESKDKYDSRKITEVDFEKRTSTVARSQSFPTGCSSIGTEKNSLRRLDLNPGFQLYVLMLYPLSHTGYHPGVGQNRLSFKFLVGLVDKASARRAENPGSNPGAGEHFLLIAGVFPGPHFRQMLESIELKQSTWQAFRDVHGFLGNKKSANYREQLENLLHTYHNLGDVSEEHGKRFHQDMQTMELRHQEKRDTAMMGDYVWGLIRDNNESDVEKKTKSVKIMLKAHSCMVVSYEEELWPGKVLAVKNNGAVISCIILLKIAAVIETRIRLKALLDDGYSMSQAADRLGIAKTTAKRWARRYLETGWGGGLKDAVDLGVGEFQREERTGHCSKFVSVKLLCLQVNYELPLDSLEAVRRLAITLRLRVLGTIWLLVNKLLQRSKP</sequence>
<dbReference type="SUPFAM" id="SSF46689">
    <property type="entry name" value="Homeodomain-like"/>
    <property type="match status" value="1"/>
</dbReference>
<evidence type="ECO:0000256" key="1">
    <source>
        <dbReference type="ARBA" id="ARBA00004123"/>
    </source>
</evidence>
<keyword evidence="3" id="KW-1185">Reference proteome</keyword>
<dbReference type="InterPro" id="IPR009057">
    <property type="entry name" value="Homeodomain-like_sf"/>
</dbReference>
<dbReference type="Pfam" id="PF13384">
    <property type="entry name" value="HTH_23"/>
    <property type="match status" value="1"/>
</dbReference>
<name>A0ABQ8TKR5_PERAM</name>
<dbReference type="Proteomes" id="UP001148838">
    <property type="component" value="Unassembled WGS sequence"/>
</dbReference>
<accession>A0ABQ8TKR5</accession>
<dbReference type="EMBL" id="JAJSOF020000009">
    <property type="protein sequence ID" value="KAJ4446448.1"/>
    <property type="molecule type" value="Genomic_DNA"/>
</dbReference>
<comment type="subcellular location">
    <subcellularLocation>
        <location evidence="1">Nucleus</location>
    </subcellularLocation>
</comment>
<evidence type="ECO:0000313" key="2">
    <source>
        <dbReference type="EMBL" id="KAJ4446448.1"/>
    </source>
</evidence>
<comment type="caution">
    <text evidence="2">The sequence shown here is derived from an EMBL/GenBank/DDBJ whole genome shotgun (WGS) entry which is preliminary data.</text>
</comment>
<reference evidence="2 3" key="1">
    <citation type="journal article" date="2022" name="Allergy">
        <title>Genome assembly and annotation of Periplaneta americana reveal a comprehensive cockroach allergen profile.</title>
        <authorList>
            <person name="Wang L."/>
            <person name="Xiong Q."/>
            <person name="Saelim N."/>
            <person name="Wang L."/>
            <person name="Nong W."/>
            <person name="Wan A.T."/>
            <person name="Shi M."/>
            <person name="Liu X."/>
            <person name="Cao Q."/>
            <person name="Hui J.H.L."/>
            <person name="Sookrung N."/>
            <person name="Leung T.F."/>
            <person name="Tungtrongchitr A."/>
            <person name="Tsui S.K.W."/>
        </authorList>
    </citation>
    <scope>NUCLEOTIDE SEQUENCE [LARGE SCALE GENOMIC DNA]</scope>
    <source>
        <strain evidence="2">PWHHKU_190912</strain>
    </source>
</reference>